<feature type="transmembrane region" description="Helical" evidence="2">
    <location>
        <begin position="285"/>
        <end position="308"/>
    </location>
</feature>
<dbReference type="Pfam" id="PF03594">
    <property type="entry name" value="BenE"/>
    <property type="match status" value="1"/>
</dbReference>
<dbReference type="PANTHER" id="PTHR30199">
    <property type="entry name" value="MFS FAMILY TRANSPORTER, PREDICTED SUBSTRATE BENZOATE"/>
    <property type="match status" value="1"/>
</dbReference>
<reference evidence="3 4" key="1">
    <citation type="submission" date="2024-09" db="EMBL/GenBank/DDBJ databases">
        <authorList>
            <person name="Sun Q."/>
            <person name="Mori K."/>
        </authorList>
    </citation>
    <scope>NUCLEOTIDE SEQUENCE [LARGE SCALE GENOMIC DNA]</scope>
    <source>
        <strain evidence="3 4">TBRC 2205</strain>
    </source>
</reference>
<keyword evidence="2" id="KW-0472">Membrane</keyword>
<feature type="transmembrane region" description="Helical" evidence="2">
    <location>
        <begin position="66"/>
        <end position="83"/>
    </location>
</feature>
<feature type="transmembrane region" description="Helical" evidence="2">
    <location>
        <begin position="203"/>
        <end position="222"/>
    </location>
</feature>
<proteinExistence type="predicted"/>
<keyword evidence="2" id="KW-1133">Transmembrane helix</keyword>
<evidence type="ECO:0000256" key="1">
    <source>
        <dbReference type="SAM" id="MobiDB-lite"/>
    </source>
</evidence>
<feature type="transmembrane region" description="Helical" evidence="2">
    <location>
        <begin position="123"/>
        <end position="142"/>
    </location>
</feature>
<feature type="compositionally biased region" description="Basic and acidic residues" evidence="1">
    <location>
        <begin position="473"/>
        <end position="495"/>
    </location>
</feature>
<evidence type="ECO:0000313" key="3">
    <source>
        <dbReference type="EMBL" id="MFC0567665.1"/>
    </source>
</evidence>
<feature type="transmembrane region" description="Helical" evidence="2">
    <location>
        <begin position="315"/>
        <end position="334"/>
    </location>
</feature>
<dbReference type="PANTHER" id="PTHR30199:SF0">
    <property type="entry name" value="INNER MEMBRANE PROTEIN YDCO"/>
    <property type="match status" value="1"/>
</dbReference>
<feature type="transmembrane region" description="Helical" evidence="2">
    <location>
        <begin position="7"/>
        <end position="27"/>
    </location>
</feature>
<accession>A0ABV6P3Q9</accession>
<feature type="transmembrane region" description="Helical" evidence="2">
    <location>
        <begin position="162"/>
        <end position="182"/>
    </location>
</feature>
<keyword evidence="2" id="KW-0812">Transmembrane</keyword>
<dbReference type="InterPro" id="IPR004711">
    <property type="entry name" value="Benzoate_Transporter"/>
</dbReference>
<dbReference type="RefSeq" id="WP_377342986.1">
    <property type="nucleotide sequence ID" value="NZ_JBHLUE010000026.1"/>
</dbReference>
<feature type="transmembrane region" description="Helical" evidence="2">
    <location>
        <begin position="39"/>
        <end position="59"/>
    </location>
</feature>
<protein>
    <submittedName>
        <fullName evidence="3">Benzoate/H(+) symporter BenE family transporter</fullName>
    </submittedName>
</protein>
<dbReference type="EMBL" id="JBHLUE010000026">
    <property type="protein sequence ID" value="MFC0567665.1"/>
    <property type="molecule type" value="Genomic_DNA"/>
</dbReference>
<comment type="caution">
    <text evidence="3">The sequence shown here is derived from an EMBL/GenBank/DDBJ whole genome shotgun (WGS) entry which is preliminary data.</text>
</comment>
<evidence type="ECO:0000256" key="2">
    <source>
        <dbReference type="SAM" id="Phobius"/>
    </source>
</evidence>
<evidence type="ECO:0000313" key="4">
    <source>
        <dbReference type="Proteomes" id="UP001589894"/>
    </source>
</evidence>
<feature type="transmembrane region" description="Helical" evidence="2">
    <location>
        <begin position="346"/>
        <end position="379"/>
    </location>
</feature>
<feature type="transmembrane region" description="Helical" evidence="2">
    <location>
        <begin position="89"/>
        <end position="111"/>
    </location>
</feature>
<dbReference type="Proteomes" id="UP001589894">
    <property type="component" value="Unassembled WGS sequence"/>
</dbReference>
<dbReference type="NCBIfam" id="TIGR00843">
    <property type="entry name" value="benE"/>
    <property type="match status" value="1"/>
</dbReference>
<sequence length="495" mass="48942">MDRIRPVVAGLLSAVVGYASSFTLVLAGLRAVGASPAQAASGLLATCLGIGVAGATLSLRHRMPVAVAWSTPGAALLVGAGAVPGGFPAAVGAFLVCAALTVVAGVVPWLARAIAAIPRSLAGAMLAGILVPLCTAPVRALVDIPALAVPVIATWVVLLRLARGWAVPGALVAAVAAIALTGRGSDLAGAALCPSVAWTAPTFDPRAIVAISLPLFLVTMAGQNVPGAAVLSSYGYAPPLRPALVTTGLVSAAGAPFGGHQVNLAAITAALTAGPEAHPDPRRRWIATVALAGGQVLLGLGAGVATALVLLSPPVLVIAVAGLALLPALGSALGNAVSDPATLLPAVVTFVVTASGVAVLGIGAAFWGLLAGLATLLALRRRSTMDKAAPLPETDPAANRIARPAVSRPAKPATEPPANGSPAGRRRSGPGGLGAGLPAVLRFGQPRPLGTEGGQQDGRQVAARGEPQPAGDAGERDDRRAERYPADHEADLIDE</sequence>
<gene>
    <name evidence="3" type="ORF">ACFFHU_26440</name>
</gene>
<keyword evidence="4" id="KW-1185">Reference proteome</keyword>
<feature type="region of interest" description="Disordered" evidence="1">
    <location>
        <begin position="387"/>
        <end position="495"/>
    </location>
</feature>
<organism evidence="3 4">
    <name type="scientific">Plantactinospora siamensis</name>
    <dbReference type="NCBI Taxonomy" id="555372"/>
    <lineage>
        <taxon>Bacteria</taxon>
        <taxon>Bacillati</taxon>
        <taxon>Actinomycetota</taxon>
        <taxon>Actinomycetes</taxon>
        <taxon>Micromonosporales</taxon>
        <taxon>Micromonosporaceae</taxon>
        <taxon>Plantactinospora</taxon>
    </lineage>
</organism>
<name>A0ABV6P3Q9_9ACTN</name>